<dbReference type="PANTHER" id="PTHR19446">
    <property type="entry name" value="REVERSE TRANSCRIPTASES"/>
    <property type="match status" value="1"/>
</dbReference>
<dbReference type="Gene3D" id="3.60.10.10">
    <property type="entry name" value="Endonuclease/exonuclease/phosphatase"/>
    <property type="match status" value="1"/>
</dbReference>
<sequence length="555" mass="63515">MPTDTAENLTEFTDCMSEISALVEVSNSESVYVLGDFNAHPGEQFSHELINFCNEQLWSCVDLDLLPSDTYTYVSEAHGCRRWLDHCIVTKAARQSVVDVSVLNQNVYWSDHYPLCIECDINKCLPKLVTTVQSYSKVRWGVRDESQILKYTEACNARLRLIDFPEEFRDCADKICCNIDHKLKITALYQDIVCALKESAEGSYNEQKRKKYKCKIGWNKHVRDAHREAQFWYRSWLQYGKPSSGFIYNKMRDSKRYFKAKVKYVQNNESQIKLDIIAQNHRTNNFKEFWKNTNKLNPKLSIPASVAGKSDPIEIANAFGNHFKVVPEGGAQFNLAMFDAESSVGNLTVRFTAREVDSIIRGMARGKSPGHDELSIEHLKYAGVHLPRVLSLLFNLCVSHCYLPEDVMFTVVVPIIKNKLGDASDLSNYRPISLATVIAKVLDGLLDRRLGEHIQTHDAQFGFKPGLSTESAIFCLKQTVQYYTARKTPIYACFLDLSKAFDLVSYNLLWSKLQSETTVPPELTSLFKYWYDNQRNCVRWTDSKSDVYGLQCGVR</sequence>
<evidence type="ECO:0000259" key="1">
    <source>
        <dbReference type="Pfam" id="PF00078"/>
    </source>
</evidence>
<name>A0ABR3GYN4_LOXSC</name>
<comment type="caution">
    <text evidence="2">The sequence shown here is derived from an EMBL/GenBank/DDBJ whole genome shotgun (WGS) entry which is preliminary data.</text>
</comment>
<dbReference type="Pfam" id="PF00078">
    <property type="entry name" value="RVT_1"/>
    <property type="match status" value="1"/>
</dbReference>
<dbReference type="InterPro" id="IPR000477">
    <property type="entry name" value="RT_dom"/>
</dbReference>
<evidence type="ECO:0000313" key="3">
    <source>
        <dbReference type="Proteomes" id="UP001549920"/>
    </source>
</evidence>
<gene>
    <name evidence="2" type="ORF">ABMA27_016978</name>
</gene>
<proteinExistence type="predicted"/>
<accession>A0ABR3GYN4</accession>
<dbReference type="Proteomes" id="UP001549920">
    <property type="component" value="Unassembled WGS sequence"/>
</dbReference>
<dbReference type="SUPFAM" id="SSF56219">
    <property type="entry name" value="DNase I-like"/>
    <property type="match status" value="1"/>
</dbReference>
<evidence type="ECO:0000313" key="2">
    <source>
        <dbReference type="EMBL" id="KAL0852559.1"/>
    </source>
</evidence>
<dbReference type="InterPro" id="IPR036691">
    <property type="entry name" value="Endo/exonu/phosph_ase_sf"/>
</dbReference>
<protein>
    <recommendedName>
        <fullName evidence="1">Reverse transcriptase domain-containing protein</fullName>
    </recommendedName>
</protein>
<reference evidence="2 3" key="1">
    <citation type="submission" date="2024-06" db="EMBL/GenBank/DDBJ databases">
        <title>A chromosome-level genome assembly of beet webworm, Loxostege sticticalis.</title>
        <authorList>
            <person name="Zhang Y."/>
        </authorList>
    </citation>
    <scope>NUCLEOTIDE SEQUENCE [LARGE SCALE GENOMIC DNA]</scope>
    <source>
        <strain evidence="2">AQ026</strain>
        <tissue evidence="2">Whole body</tissue>
    </source>
</reference>
<keyword evidence="3" id="KW-1185">Reference proteome</keyword>
<organism evidence="2 3">
    <name type="scientific">Loxostege sticticalis</name>
    <name type="common">Beet webworm moth</name>
    <dbReference type="NCBI Taxonomy" id="481309"/>
    <lineage>
        <taxon>Eukaryota</taxon>
        <taxon>Metazoa</taxon>
        <taxon>Ecdysozoa</taxon>
        <taxon>Arthropoda</taxon>
        <taxon>Hexapoda</taxon>
        <taxon>Insecta</taxon>
        <taxon>Pterygota</taxon>
        <taxon>Neoptera</taxon>
        <taxon>Endopterygota</taxon>
        <taxon>Lepidoptera</taxon>
        <taxon>Glossata</taxon>
        <taxon>Ditrysia</taxon>
        <taxon>Pyraloidea</taxon>
        <taxon>Crambidae</taxon>
        <taxon>Pyraustinae</taxon>
        <taxon>Loxostege</taxon>
    </lineage>
</organism>
<dbReference type="EMBL" id="JBEUOH010000064">
    <property type="protein sequence ID" value="KAL0852559.1"/>
    <property type="molecule type" value="Genomic_DNA"/>
</dbReference>
<feature type="domain" description="Reverse transcriptase" evidence="1">
    <location>
        <begin position="426"/>
        <end position="536"/>
    </location>
</feature>